<keyword evidence="1" id="KW-0472">Membrane</keyword>
<evidence type="ECO:0008006" key="4">
    <source>
        <dbReference type="Google" id="ProtNLM"/>
    </source>
</evidence>
<feature type="transmembrane region" description="Helical" evidence="1">
    <location>
        <begin position="182"/>
        <end position="215"/>
    </location>
</feature>
<dbReference type="OrthoDB" id="44002at2157"/>
<feature type="transmembrane region" description="Helical" evidence="1">
    <location>
        <begin position="296"/>
        <end position="315"/>
    </location>
</feature>
<feature type="transmembrane region" description="Helical" evidence="1">
    <location>
        <begin position="227"/>
        <end position="245"/>
    </location>
</feature>
<accession>M0LZ36</accession>
<evidence type="ECO:0000256" key="1">
    <source>
        <dbReference type="SAM" id="Phobius"/>
    </source>
</evidence>
<keyword evidence="1" id="KW-1133">Transmembrane helix</keyword>
<dbReference type="InterPro" id="IPR018650">
    <property type="entry name" value="STSV1_Orf64"/>
</dbReference>
<feature type="transmembrane region" description="Helical" evidence="1">
    <location>
        <begin position="138"/>
        <end position="158"/>
    </location>
</feature>
<dbReference type="PATRIC" id="fig|1132509.6.peg.1903"/>
<name>M0LZ36_9EURY</name>
<organism evidence="2 3">
    <name type="scientific">Halococcus hamelinensis 100A6</name>
    <dbReference type="NCBI Taxonomy" id="1132509"/>
    <lineage>
        <taxon>Archaea</taxon>
        <taxon>Methanobacteriati</taxon>
        <taxon>Methanobacteriota</taxon>
        <taxon>Stenosarchaea group</taxon>
        <taxon>Halobacteria</taxon>
        <taxon>Halobacteriales</taxon>
        <taxon>Halococcaceae</taxon>
        <taxon>Halococcus</taxon>
    </lineage>
</organism>
<feature type="transmembrane region" description="Helical" evidence="1">
    <location>
        <begin position="265"/>
        <end position="284"/>
    </location>
</feature>
<proteinExistence type="predicted"/>
<keyword evidence="3" id="KW-1185">Reference proteome</keyword>
<feature type="transmembrane region" description="Helical" evidence="1">
    <location>
        <begin position="85"/>
        <end position="102"/>
    </location>
</feature>
<dbReference type="AlphaFoldDB" id="M0LZ36"/>
<dbReference type="EMBL" id="AOMB01000023">
    <property type="protein sequence ID" value="EMA38832.1"/>
    <property type="molecule type" value="Genomic_DNA"/>
</dbReference>
<reference evidence="2 3" key="1">
    <citation type="journal article" date="2014" name="PLoS Genet.">
        <title>Phylogenetically driven sequencing of extremely halophilic archaea reveals strategies for static and dynamic osmo-response.</title>
        <authorList>
            <person name="Becker E.A."/>
            <person name="Seitzer P.M."/>
            <person name="Tritt A."/>
            <person name="Larsen D."/>
            <person name="Krusor M."/>
            <person name="Yao A.I."/>
            <person name="Wu D."/>
            <person name="Madern D."/>
            <person name="Eisen J.A."/>
            <person name="Darling A.E."/>
            <person name="Facciotti M.T."/>
        </authorList>
    </citation>
    <scope>NUCLEOTIDE SEQUENCE [LARGE SCALE GENOMIC DNA]</scope>
    <source>
        <strain evidence="2 3">100A6</strain>
    </source>
</reference>
<gene>
    <name evidence="2" type="ORF">C447_08418</name>
</gene>
<keyword evidence="1" id="KW-0812">Transmembrane</keyword>
<evidence type="ECO:0000313" key="2">
    <source>
        <dbReference type="EMBL" id="EMA38832.1"/>
    </source>
</evidence>
<evidence type="ECO:0000313" key="3">
    <source>
        <dbReference type="Proteomes" id="UP000011566"/>
    </source>
</evidence>
<comment type="caution">
    <text evidence="2">The sequence shown here is derived from an EMBL/GenBank/DDBJ whole genome shotgun (WGS) entry which is preliminary data.</text>
</comment>
<dbReference type="RefSeq" id="WP_007692848.1">
    <property type="nucleotide sequence ID" value="NZ_AJRK01000416.1"/>
</dbReference>
<dbReference type="Proteomes" id="UP000011566">
    <property type="component" value="Unassembled WGS sequence"/>
</dbReference>
<feature type="transmembrane region" description="Helical" evidence="1">
    <location>
        <begin position="22"/>
        <end position="44"/>
    </location>
</feature>
<protein>
    <recommendedName>
        <fullName evidence="4">DUF2079 domain-containing protein</fullName>
    </recommendedName>
</protein>
<sequence>MSTADHVRTAVDRRVPDRGDPAWYVLGFALLLFVGFSVYMSLLYRSYWLTGADFGTYVHMFAQTVEGNGFLEQGKYTARGPESSYWGGHFTATLLAFLPVYALVESPYTLIVSKAFVLAASVPMCWKLARDQLSSTRIAGLVTASYALNPFLWNAWLFDFQEQILLPILLFAGYYAYTKRRYVTFVVFLTLVLFTNEFTAILVGGFLVALAVIAYRGNRLREEAPMLAVSAVILVVSRVVAGWAIGVYTDSSGLPTDVVSPAFQAYITGSRVTIGNLVGILFAHPSLFVDAIAIDLFDKVVFLILLLLPVLFLAVADEVTVLSLVPFLGFAWVFAGRDVYYTFGAHYPFYLLPFVYIGAIRVLSRVDLSRRPEFDTDAWWNTTRGVLSGLFAVILVVNLAVGVAMGAQKDAVPRGGDDVETINEAIEVVPENASLITQNDIFPHVATRDDVTFTANRTLYYRYQRENPPPRPEYILMDTDLETQGIEWSQPLRTIFEGQLGDEYGLYAYDGDVWVFRQGYNGTTRGIGGDYGFDPKTYELSDIVRNEAIIIDGQLVGTGGQDGTYYWYGPGAMLPPGDYTATFQVNATSTGDQPVATLEAATGATPRPIASENVTTTDGLTNVTVDFSLDSVEPNVELRAKRAGGTGRLAFENVTVSARNDTPNASATAG</sequence>
<dbReference type="eggNOG" id="arCOG03812">
    <property type="taxonomic scope" value="Archaea"/>
</dbReference>
<feature type="transmembrane region" description="Helical" evidence="1">
    <location>
        <begin position="347"/>
        <end position="366"/>
    </location>
</feature>
<dbReference type="Pfam" id="PF09852">
    <property type="entry name" value="DUF2079"/>
    <property type="match status" value="1"/>
</dbReference>
<feature type="transmembrane region" description="Helical" evidence="1">
    <location>
        <begin position="386"/>
        <end position="407"/>
    </location>
</feature>